<protein>
    <submittedName>
        <fullName evidence="1">Uncharacterized protein</fullName>
    </submittedName>
</protein>
<proteinExistence type="predicted"/>
<evidence type="ECO:0000313" key="1">
    <source>
        <dbReference type="EMBL" id="KAH7990252.1"/>
    </source>
</evidence>
<gene>
    <name evidence="1" type="ORF">K3G42_004826</name>
</gene>
<evidence type="ECO:0000313" key="2">
    <source>
        <dbReference type="Proteomes" id="UP000827872"/>
    </source>
</evidence>
<name>A0ACB8ECU7_9SAUR</name>
<accession>A0ACB8ECU7</accession>
<keyword evidence="2" id="KW-1185">Reference proteome</keyword>
<sequence>MQTLGNLHKVVQIFALPPEKLLGESNNQENNFKLVYIDHLCTLSVARVGSPVPLVNYIQMRTYLVARGGGGGERKTQHFQKAKLALLIFYAKKSHLLPNYTHTLHVLGNVTLLGTESYFPAVIMGCQKAYPQNTEFSIRMSIMPAVPCVASANTRAKLQVQCRITE</sequence>
<dbReference type="Proteomes" id="UP000827872">
    <property type="component" value="Linkage Group LG16"/>
</dbReference>
<organism evidence="1 2">
    <name type="scientific">Sphaerodactylus townsendi</name>
    <dbReference type="NCBI Taxonomy" id="933632"/>
    <lineage>
        <taxon>Eukaryota</taxon>
        <taxon>Metazoa</taxon>
        <taxon>Chordata</taxon>
        <taxon>Craniata</taxon>
        <taxon>Vertebrata</taxon>
        <taxon>Euteleostomi</taxon>
        <taxon>Lepidosauria</taxon>
        <taxon>Squamata</taxon>
        <taxon>Bifurcata</taxon>
        <taxon>Gekkota</taxon>
        <taxon>Sphaerodactylidae</taxon>
        <taxon>Sphaerodactylus</taxon>
    </lineage>
</organism>
<reference evidence="1" key="1">
    <citation type="submission" date="2021-08" db="EMBL/GenBank/DDBJ databases">
        <title>The first chromosome-level gecko genome reveals the dynamic sex chromosomes of Neotropical dwarf geckos (Sphaerodactylidae: Sphaerodactylus).</title>
        <authorList>
            <person name="Pinto B.J."/>
            <person name="Keating S.E."/>
            <person name="Gamble T."/>
        </authorList>
    </citation>
    <scope>NUCLEOTIDE SEQUENCE</scope>
    <source>
        <strain evidence="1">TG3544</strain>
    </source>
</reference>
<comment type="caution">
    <text evidence="1">The sequence shown here is derived from an EMBL/GenBank/DDBJ whole genome shotgun (WGS) entry which is preliminary data.</text>
</comment>
<dbReference type="EMBL" id="CM037629">
    <property type="protein sequence ID" value="KAH7990252.1"/>
    <property type="molecule type" value="Genomic_DNA"/>
</dbReference>